<accession>K7A362</accession>
<dbReference type="EMBL" id="CP003837">
    <property type="protein sequence ID" value="AGH44538.1"/>
    <property type="molecule type" value="Genomic_DNA"/>
</dbReference>
<sequence length="144" mass="15905">MHKAQLIINEINTRLNVLIGEGIVLEVMKNRTDVPDELPAVAVRMGSDEPENQNATFIDSSLTVNTDIYVITTAQDLDEKTLAIRLAVHKKLMVDYNLGLGFVTQITPLGQSEPDYNGDGEQYAGATRLSWRISYRSGVVDPSN</sequence>
<dbReference type="RefSeq" id="WP_007636466.1">
    <property type="nucleotide sequence ID" value="NC_020514.1"/>
</dbReference>
<evidence type="ECO:0000313" key="1">
    <source>
        <dbReference type="EMBL" id="AGH44538.1"/>
    </source>
</evidence>
<protein>
    <submittedName>
        <fullName evidence="1">Uncharacterized protein</fullName>
    </submittedName>
</protein>
<organism evidence="1 2">
    <name type="scientific">Paraglaciecola psychrophila 170</name>
    <dbReference type="NCBI Taxonomy" id="1129794"/>
    <lineage>
        <taxon>Bacteria</taxon>
        <taxon>Pseudomonadati</taxon>
        <taxon>Pseudomonadota</taxon>
        <taxon>Gammaproteobacteria</taxon>
        <taxon>Alteromonadales</taxon>
        <taxon>Alteromonadaceae</taxon>
        <taxon>Paraglaciecola</taxon>
    </lineage>
</organism>
<dbReference type="OrthoDB" id="9966061at2"/>
<gene>
    <name evidence="1" type="ORF">C427_2429</name>
</gene>
<dbReference type="Proteomes" id="UP000011864">
    <property type="component" value="Chromosome"/>
</dbReference>
<dbReference type="KEGG" id="gps:C427_2429"/>
<dbReference type="PATRIC" id="fig|1129794.4.peg.2408"/>
<dbReference type="HOGENOM" id="CLU_1794637_0_0_6"/>
<keyword evidence="2" id="KW-1185">Reference proteome</keyword>
<name>K7A362_9ALTE</name>
<evidence type="ECO:0000313" key="2">
    <source>
        <dbReference type="Proteomes" id="UP000011864"/>
    </source>
</evidence>
<reference evidence="1 2" key="1">
    <citation type="journal article" date="2013" name="Genome Announc.">
        <title>Complete Genome Sequence of Glaciecola psychrophila Strain 170T.</title>
        <authorList>
            <person name="Yin J."/>
            <person name="Chen J."/>
            <person name="Liu G."/>
            <person name="Yu Y."/>
            <person name="Song L."/>
            <person name="Wang X."/>
            <person name="Qu X."/>
        </authorList>
    </citation>
    <scope>NUCLEOTIDE SEQUENCE [LARGE SCALE GENOMIC DNA]</scope>
    <source>
        <strain evidence="1 2">170</strain>
    </source>
</reference>
<dbReference type="AlphaFoldDB" id="K7A362"/>
<dbReference type="STRING" id="1129794.C427_2429"/>
<proteinExistence type="predicted"/>